<dbReference type="Proteomes" id="UP000722989">
    <property type="component" value="Unassembled WGS sequence"/>
</dbReference>
<proteinExistence type="predicted"/>
<sequence length="668" mass="72938">MTSTIESPVREESVEPRLRSRLPVGSRYAWSAVALVLAWCLPVLTDILGVDWILPILLLVATASLMRSGRTVLDRLVFAAGLLFGATCAMGLLLSMWPWHLAPVAVAGTAFSGLVLTALGLRRRPSLPRTFGAADWLVVGFTLLASIVPLSTLRHTTPGWLLGRVAYGDDFSRHYALYDEIRAAGGYVFLHRHSTPFVPPELKAYPQGSHFLYALLENFLRSSSHASSTLGTFNHLVLFLLASEVFLYLTVLWAIRWVAGVWLSGWAALPLLGAAATYLAFGDPVRLVPDGYVSQVPGLAVLVITVALLARPVARTREQLVLVGAVVVATSFVYYLSLPVVLVSVLAWLVRYRRRLRGHRVALWLSVAVTGVLSLVTPLTNMRANNGAQLLLPGGASMMSRWLTILVTAVPLAALCLRKVRRLPVWQLAGVQVATAALLALAIYAYQMVMLGHSIYYFEKTLMQLAMVSLVAGGAPAIAVLSGLRSGARPPRVPWPRWVVTAGAAVTCLLAAVGVVVKPAPYVHSSRGLLYLRDDGATPYVGEVVAQTLQRFPRNDGYVDLVFFYPPDGQSPTAWWTRTQQAYATLYVGTIQRNYVHAGPMYGFVHPSLTPDMPPAALMRHLLQEHVRARIITEQPELIAEYRRLAAVFPEAGLVVVDARDWLGKPTA</sequence>
<accession>A0ABX0XQT4</accession>
<gene>
    <name evidence="2" type="ORF">HC031_01195</name>
</gene>
<feature type="transmembrane region" description="Helical" evidence="1">
    <location>
        <begin position="496"/>
        <end position="517"/>
    </location>
</feature>
<feature type="transmembrane region" description="Helical" evidence="1">
    <location>
        <begin position="399"/>
        <end position="417"/>
    </location>
</feature>
<feature type="transmembrane region" description="Helical" evidence="1">
    <location>
        <begin position="232"/>
        <end position="255"/>
    </location>
</feature>
<feature type="transmembrane region" description="Helical" evidence="1">
    <location>
        <begin position="100"/>
        <end position="121"/>
    </location>
</feature>
<evidence type="ECO:0000313" key="3">
    <source>
        <dbReference type="Proteomes" id="UP000722989"/>
    </source>
</evidence>
<dbReference type="RefSeq" id="WP_167923232.1">
    <property type="nucleotide sequence ID" value="NZ_JAATVY010000001.1"/>
</dbReference>
<evidence type="ECO:0000313" key="2">
    <source>
        <dbReference type="EMBL" id="NJC68342.1"/>
    </source>
</evidence>
<protein>
    <recommendedName>
        <fullName evidence="4">Glycosyltransferase RgtA/B/C/D-like domain-containing protein</fullName>
    </recommendedName>
</protein>
<keyword evidence="1" id="KW-0472">Membrane</keyword>
<feature type="transmembrane region" description="Helical" evidence="1">
    <location>
        <begin position="72"/>
        <end position="94"/>
    </location>
</feature>
<dbReference type="EMBL" id="JAATVY010000001">
    <property type="protein sequence ID" value="NJC68342.1"/>
    <property type="molecule type" value="Genomic_DNA"/>
</dbReference>
<feature type="transmembrane region" description="Helical" evidence="1">
    <location>
        <begin position="429"/>
        <end position="449"/>
    </location>
</feature>
<feature type="transmembrane region" description="Helical" evidence="1">
    <location>
        <begin position="461"/>
        <end position="484"/>
    </location>
</feature>
<feature type="transmembrane region" description="Helical" evidence="1">
    <location>
        <begin position="28"/>
        <end position="60"/>
    </location>
</feature>
<feature type="transmembrane region" description="Helical" evidence="1">
    <location>
        <begin position="261"/>
        <end position="281"/>
    </location>
</feature>
<organism evidence="2 3">
    <name type="scientific">Planosporangium thailandense</name>
    <dbReference type="NCBI Taxonomy" id="765197"/>
    <lineage>
        <taxon>Bacteria</taxon>
        <taxon>Bacillati</taxon>
        <taxon>Actinomycetota</taxon>
        <taxon>Actinomycetes</taxon>
        <taxon>Micromonosporales</taxon>
        <taxon>Micromonosporaceae</taxon>
        <taxon>Planosporangium</taxon>
    </lineage>
</organism>
<feature type="transmembrane region" description="Helical" evidence="1">
    <location>
        <begin position="361"/>
        <end position="379"/>
    </location>
</feature>
<evidence type="ECO:0000256" key="1">
    <source>
        <dbReference type="SAM" id="Phobius"/>
    </source>
</evidence>
<keyword evidence="1" id="KW-0812">Transmembrane</keyword>
<comment type="caution">
    <text evidence="2">The sequence shown here is derived from an EMBL/GenBank/DDBJ whole genome shotgun (WGS) entry which is preliminary data.</text>
</comment>
<feature type="transmembrane region" description="Helical" evidence="1">
    <location>
        <begin position="133"/>
        <end position="153"/>
    </location>
</feature>
<evidence type="ECO:0008006" key="4">
    <source>
        <dbReference type="Google" id="ProtNLM"/>
    </source>
</evidence>
<reference evidence="2 3" key="1">
    <citation type="submission" date="2020-03" db="EMBL/GenBank/DDBJ databases">
        <title>WGS of the type strain of Planosporangium spp.</title>
        <authorList>
            <person name="Thawai C."/>
        </authorList>
    </citation>
    <scope>NUCLEOTIDE SEQUENCE [LARGE SCALE GENOMIC DNA]</scope>
    <source>
        <strain evidence="2 3">TBRC 5610</strain>
    </source>
</reference>
<name>A0ABX0XQT4_9ACTN</name>
<feature type="transmembrane region" description="Helical" evidence="1">
    <location>
        <begin position="320"/>
        <end position="349"/>
    </location>
</feature>
<keyword evidence="3" id="KW-1185">Reference proteome</keyword>
<keyword evidence="1" id="KW-1133">Transmembrane helix</keyword>